<sequence>MSGAACQAQPVVDAGNRLGEGVLWCPRDQALYWTDIHAGTLWRYTPGDGVAQQWSLPERLASLALCEADGWLLLGLASRLAFFHPGSGRLLPIAEVEAGMPTRLNDGACDRQGRFVFGTLHEPPAGEPKRCIGGFYRLNADLTLERLPLAPVAISNSLAFSPDGATMYYCDSPTRQIRCCDYQADGRLGPSRVFVDLAGIEGEPDGSAVDAEGALWNAQWGMSRVVRYRRDGSEDMVVGVPTSQPTRVAFGGAALDMLYITSARDDLPAEVLLREPLAGALFAVAAGVHGIPEARFAGLPPDLADHHAGATVVTGSRQDIAAAGRSRATKVASANSHPSNAHCPRGTHEHHS</sequence>
<dbReference type="PANTHER" id="PTHR10907:SF47">
    <property type="entry name" value="REGUCALCIN"/>
    <property type="match status" value="1"/>
</dbReference>
<feature type="region of interest" description="Disordered" evidence="4">
    <location>
        <begin position="330"/>
        <end position="352"/>
    </location>
</feature>
<feature type="active site" description="Proton donor/acceptor" evidence="2">
    <location>
        <position position="205"/>
    </location>
</feature>
<reference evidence="6 7" key="1">
    <citation type="submission" date="2018-05" db="EMBL/GenBank/DDBJ databases">
        <title>Draft genome sequence of Rhodanobacter denitrificans Yn1 isolated from gold copper mine.</title>
        <authorList>
            <person name="Yang N."/>
            <person name="Mazhar H.S."/>
            <person name="Rensing C."/>
        </authorList>
    </citation>
    <scope>NUCLEOTIDE SEQUENCE [LARGE SCALE GENOMIC DNA]</scope>
    <source>
        <strain evidence="6 7">Yn1</strain>
    </source>
</reference>
<keyword evidence="3" id="KW-0862">Zinc</keyword>
<feature type="binding site" evidence="3">
    <location>
        <position position="105"/>
    </location>
    <ligand>
        <name>substrate</name>
    </ligand>
</feature>
<dbReference type="InterPro" id="IPR013658">
    <property type="entry name" value="SGL"/>
</dbReference>
<dbReference type="SUPFAM" id="SSF63829">
    <property type="entry name" value="Calcium-dependent phosphotriesterase"/>
    <property type="match status" value="1"/>
</dbReference>
<keyword evidence="3" id="KW-0479">Metal-binding</keyword>
<feature type="binding site" evidence="3">
    <location>
        <position position="103"/>
    </location>
    <ligand>
        <name>substrate</name>
    </ligand>
</feature>
<dbReference type="PRINTS" id="PR01790">
    <property type="entry name" value="SMP30FAMILY"/>
</dbReference>
<dbReference type="Pfam" id="PF08450">
    <property type="entry name" value="SGL"/>
    <property type="match status" value="1"/>
</dbReference>
<comment type="cofactor">
    <cofactor evidence="3">
        <name>Zn(2+)</name>
        <dbReference type="ChEBI" id="CHEBI:29105"/>
    </cofactor>
    <text evidence="3">Binds 1 divalent metal cation per subunit.</text>
</comment>
<dbReference type="EMBL" id="QFWQ01000011">
    <property type="protein sequence ID" value="RCS28611.1"/>
    <property type="molecule type" value="Genomic_DNA"/>
</dbReference>
<feature type="binding site" evidence="3">
    <location>
        <position position="20"/>
    </location>
    <ligand>
        <name>a divalent metal cation</name>
        <dbReference type="ChEBI" id="CHEBI:60240"/>
    </ligand>
</feature>
<dbReference type="GO" id="GO:0005509">
    <property type="term" value="F:calcium ion binding"/>
    <property type="evidence" value="ECO:0007669"/>
    <property type="project" value="TreeGrafter"/>
</dbReference>
<evidence type="ECO:0000259" key="5">
    <source>
        <dbReference type="Pfam" id="PF08450"/>
    </source>
</evidence>
<comment type="caution">
    <text evidence="6">The sequence shown here is derived from an EMBL/GenBank/DDBJ whole genome shotgun (WGS) entry which is preliminary data.</text>
</comment>
<evidence type="ECO:0000256" key="2">
    <source>
        <dbReference type="PIRSR" id="PIRSR605511-1"/>
    </source>
</evidence>
<name>A0A368K9J0_9GAMM</name>
<proteinExistence type="inferred from homology"/>
<evidence type="ECO:0000256" key="1">
    <source>
        <dbReference type="ARBA" id="ARBA00008853"/>
    </source>
</evidence>
<accession>A0A368K9J0</accession>
<dbReference type="RefSeq" id="WP_114345519.1">
    <property type="nucleotide sequence ID" value="NZ_QFWQ01000011.1"/>
</dbReference>
<gene>
    <name evidence="6" type="ORF">DEO45_15500</name>
</gene>
<feature type="binding site" evidence="3">
    <location>
        <position position="205"/>
    </location>
    <ligand>
        <name>a divalent metal cation</name>
        <dbReference type="ChEBI" id="CHEBI:60240"/>
    </ligand>
</feature>
<dbReference type="InterPro" id="IPR005511">
    <property type="entry name" value="SMP-30"/>
</dbReference>
<dbReference type="GO" id="GO:0004341">
    <property type="term" value="F:gluconolactonase activity"/>
    <property type="evidence" value="ECO:0007669"/>
    <property type="project" value="TreeGrafter"/>
</dbReference>
<keyword evidence="7" id="KW-1185">Reference proteome</keyword>
<dbReference type="OrthoDB" id="9775406at2"/>
<evidence type="ECO:0000313" key="6">
    <source>
        <dbReference type="EMBL" id="RCS28611.1"/>
    </source>
</evidence>
<comment type="similarity">
    <text evidence="1">Belongs to the SMP-30/CGR1 family.</text>
</comment>
<evidence type="ECO:0000256" key="3">
    <source>
        <dbReference type="PIRSR" id="PIRSR605511-2"/>
    </source>
</evidence>
<dbReference type="Proteomes" id="UP000252387">
    <property type="component" value="Unassembled WGS sequence"/>
</dbReference>
<dbReference type="PANTHER" id="PTHR10907">
    <property type="entry name" value="REGUCALCIN"/>
    <property type="match status" value="1"/>
</dbReference>
<feature type="domain" description="SMP-30/Gluconolactonase/LRE-like region" evidence="5">
    <location>
        <begin position="18"/>
        <end position="264"/>
    </location>
</feature>
<evidence type="ECO:0000313" key="7">
    <source>
        <dbReference type="Proteomes" id="UP000252387"/>
    </source>
</evidence>
<dbReference type="Gene3D" id="2.120.10.30">
    <property type="entry name" value="TolB, C-terminal domain"/>
    <property type="match status" value="1"/>
</dbReference>
<feature type="binding site" evidence="3">
    <location>
        <position position="156"/>
    </location>
    <ligand>
        <name>a divalent metal cation</name>
        <dbReference type="ChEBI" id="CHEBI:60240"/>
    </ligand>
</feature>
<dbReference type="InterPro" id="IPR011042">
    <property type="entry name" value="6-blade_b-propeller_TolB-like"/>
</dbReference>
<protein>
    <submittedName>
        <fullName evidence="6">SMP-30/gluconolactonase/LRE family protein</fullName>
    </submittedName>
</protein>
<dbReference type="GO" id="GO:0019853">
    <property type="term" value="P:L-ascorbic acid biosynthetic process"/>
    <property type="evidence" value="ECO:0007669"/>
    <property type="project" value="TreeGrafter"/>
</dbReference>
<dbReference type="AlphaFoldDB" id="A0A368K9J0"/>
<evidence type="ECO:0000256" key="4">
    <source>
        <dbReference type="SAM" id="MobiDB-lite"/>
    </source>
</evidence>
<organism evidence="6 7">
    <name type="scientific">Rhodanobacter denitrificans</name>
    <dbReference type="NCBI Taxonomy" id="666685"/>
    <lineage>
        <taxon>Bacteria</taxon>
        <taxon>Pseudomonadati</taxon>
        <taxon>Pseudomonadota</taxon>
        <taxon>Gammaproteobacteria</taxon>
        <taxon>Lysobacterales</taxon>
        <taxon>Rhodanobacteraceae</taxon>
        <taxon>Rhodanobacter</taxon>
    </lineage>
</organism>